<evidence type="ECO:0000256" key="1">
    <source>
        <dbReference type="SAM" id="Phobius"/>
    </source>
</evidence>
<dbReference type="KEGG" id="tse:THMIRHAS_16850"/>
<keyword evidence="1" id="KW-0472">Membrane</keyword>
<dbReference type="EMBL" id="AP021889">
    <property type="protein sequence ID" value="BBP46312.1"/>
    <property type="molecule type" value="Genomic_DNA"/>
</dbReference>
<dbReference type="InterPro" id="IPR021877">
    <property type="entry name" value="DUF3487"/>
</dbReference>
<name>A0A6F8PVY6_9GAMM</name>
<keyword evidence="1" id="KW-1133">Transmembrane helix</keyword>
<reference evidence="3" key="1">
    <citation type="submission" date="2019-11" db="EMBL/GenBank/DDBJ databases">
        <title>Isolation and characterization of two novel species in the genus Thiomicrorhabdus.</title>
        <authorList>
            <person name="Mochizuki J."/>
            <person name="Kojima H."/>
            <person name="Fukui M."/>
        </authorList>
    </citation>
    <scope>NUCLEOTIDE SEQUENCE [LARGE SCALE GENOMIC DNA]</scope>
    <source>
        <strain evidence="3">aks77</strain>
    </source>
</reference>
<dbReference type="Pfam" id="PF11990">
    <property type="entry name" value="DUF3487"/>
    <property type="match status" value="1"/>
</dbReference>
<organism evidence="2 3">
    <name type="scientific">Thiosulfatimonas sediminis</name>
    <dbReference type="NCBI Taxonomy" id="2675054"/>
    <lineage>
        <taxon>Bacteria</taxon>
        <taxon>Pseudomonadati</taxon>
        <taxon>Pseudomonadota</taxon>
        <taxon>Gammaproteobacteria</taxon>
        <taxon>Thiotrichales</taxon>
        <taxon>Piscirickettsiaceae</taxon>
        <taxon>Thiosulfatimonas</taxon>
    </lineage>
</organism>
<accession>A0A6F8PVY6</accession>
<protein>
    <recommendedName>
        <fullName evidence="4">TIGR03750 family conjugal transfer protein</fullName>
    </recommendedName>
</protein>
<dbReference type="AlphaFoldDB" id="A0A6F8PVY6"/>
<keyword evidence="1" id="KW-0812">Transmembrane</keyword>
<evidence type="ECO:0000313" key="3">
    <source>
        <dbReference type="Proteomes" id="UP000501726"/>
    </source>
</evidence>
<sequence length="115" mass="12921">MNPKDEDLLVSFLDVEPVMVGGSTLPELIIILKASVLVNAVAGLILALVIPFAKPLVFGFFLVFGTFITVVVVVKWLKGHKRGKPSEYFLQWASRKMAIFNLMKPSFIDRKGHWY</sequence>
<keyword evidence="3" id="KW-1185">Reference proteome</keyword>
<dbReference type="RefSeq" id="WP_173272805.1">
    <property type="nucleotide sequence ID" value="NZ_AP021889.1"/>
</dbReference>
<gene>
    <name evidence="2" type="ORF">THMIRHAS_16850</name>
</gene>
<feature type="transmembrane region" description="Helical" evidence="1">
    <location>
        <begin position="56"/>
        <end position="77"/>
    </location>
</feature>
<evidence type="ECO:0000313" key="2">
    <source>
        <dbReference type="EMBL" id="BBP46312.1"/>
    </source>
</evidence>
<dbReference type="Proteomes" id="UP000501726">
    <property type="component" value="Chromosome"/>
</dbReference>
<evidence type="ECO:0008006" key="4">
    <source>
        <dbReference type="Google" id="ProtNLM"/>
    </source>
</evidence>
<proteinExistence type="predicted"/>
<feature type="transmembrane region" description="Helical" evidence="1">
    <location>
        <begin position="28"/>
        <end position="50"/>
    </location>
</feature>